<reference evidence="1 2" key="1">
    <citation type="journal article" date="2013" name="BMC Genomics">
        <title>Genome sequencing and comparative genomics of honey bee microsporidia, Nosema apis reveal novel insights into host-parasite interactions.</title>
        <authorList>
            <person name="Chen Yp."/>
            <person name="Pettis J.S."/>
            <person name="Zhao Y."/>
            <person name="Liu X."/>
            <person name="Tallon L.J."/>
            <person name="Sadzewicz L.D."/>
            <person name="Li R."/>
            <person name="Zheng H."/>
            <person name="Huang S."/>
            <person name="Zhang X."/>
            <person name="Hamilton M.C."/>
            <person name="Pernal S.F."/>
            <person name="Melathopoulos A.P."/>
            <person name="Yan X."/>
            <person name="Evans J.D."/>
        </authorList>
    </citation>
    <scope>NUCLEOTIDE SEQUENCE [LARGE SCALE GENOMIC DNA]</scope>
    <source>
        <strain evidence="1 2">BRL 01</strain>
    </source>
</reference>
<proteinExistence type="predicted"/>
<sequence>MQNNNNNNKCDKEIKDKIEWVNDIPLPLPGMYYIEPTLQYDFSKHDDSLEKFLPPTIYTDPLELMEVDFMKIVYDDIFRDTEDFEMKKIKYMKKNMIIINIYKNLLIHIKVKNVYDVFKGIDESFVILQSENLEIKNNVFEIEHNEHSNLYKYLVNEEGDKIYEGVRYINNEYMICELREDKMYYYDIECIFKYRQISKN</sequence>
<keyword evidence="2" id="KW-1185">Reference proteome</keyword>
<dbReference type="OrthoDB" id="2191432at2759"/>
<dbReference type="HOGENOM" id="CLU_1180208_0_0_1"/>
<evidence type="ECO:0000313" key="2">
    <source>
        <dbReference type="Proteomes" id="UP000053780"/>
    </source>
</evidence>
<protein>
    <submittedName>
        <fullName evidence="1">Uncharacterized protein</fullName>
    </submittedName>
</protein>
<evidence type="ECO:0000313" key="1">
    <source>
        <dbReference type="EMBL" id="EQB59949.1"/>
    </source>
</evidence>
<gene>
    <name evidence="1" type="ORF">NAPIS_ORF02472</name>
</gene>
<organism evidence="1 2">
    <name type="scientific">Vairimorpha apis BRL 01</name>
    <dbReference type="NCBI Taxonomy" id="1037528"/>
    <lineage>
        <taxon>Eukaryota</taxon>
        <taxon>Fungi</taxon>
        <taxon>Fungi incertae sedis</taxon>
        <taxon>Microsporidia</taxon>
        <taxon>Nosematidae</taxon>
        <taxon>Vairimorpha</taxon>
    </lineage>
</organism>
<name>T0L628_9MICR</name>
<dbReference type="EMBL" id="KE647346">
    <property type="protein sequence ID" value="EQB59949.1"/>
    <property type="molecule type" value="Genomic_DNA"/>
</dbReference>
<dbReference type="VEuPathDB" id="MicrosporidiaDB:NAPIS_ORF02472"/>
<dbReference type="Proteomes" id="UP000053780">
    <property type="component" value="Unassembled WGS sequence"/>
</dbReference>
<dbReference type="AlphaFoldDB" id="T0L628"/>
<accession>T0L628</accession>